<evidence type="ECO:0000313" key="1">
    <source>
        <dbReference type="EMBL" id="AAN02159.1"/>
    </source>
</evidence>
<dbReference type="KEGG" id="vg:1260311"/>
<accession>Q855W7</accession>
<gene>
    <name evidence="1" type="primary">105</name>
    <name evidence="1" type="ORF">PBI_BARNYARD_105</name>
</gene>
<evidence type="ECO:0000313" key="2">
    <source>
        <dbReference type="Proteomes" id="UP000000731"/>
    </source>
</evidence>
<reference evidence="1 2" key="1">
    <citation type="journal article" date="2003" name="Cell">
        <title>Origins of highly mosaic mycobacteriophage genomes.</title>
        <authorList>
            <person name="Pedulla M.L."/>
            <person name="Ford M.E."/>
            <person name="Houtz J.M."/>
            <person name="Karthikeyan T."/>
            <person name="Wadsworth C."/>
            <person name="Lewis J.A."/>
            <person name="Jacobs-Sera D."/>
            <person name="Falbo J."/>
            <person name="Gross J."/>
            <person name="Pannunzio N.R."/>
            <person name="Brucker W."/>
            <person name="Kumar V."/>
            <person name="Kandasamy J."/>
            <person name="Keenan L."/>
            <person name="Bardarov S."/>
            <person name="Kriakov J."/>
            <person name="Lawrence J.G."/>
            <person name="Jacobs W.R. Jr."/>
            <person name="Hendrix R.W."/>
            <person name="Hatfull G.F."/>
        </authorList>
    </citation>
    <scope>NUCLEOTIDE SEQUENCE</scope>
</reference>
<proteinExistence type="predicted"/>
<dbReference type="RefSeq" id="NP_818643.1">
    <property type="nucleotide sequence ID" value="NC_004689.1"/>
</dbReference>
<protein>
    <submittedName>
        <fullName evidence="1">Uncharacterized protein</fullName>
    </submittedName>
</protein>
<keyword evidence="2" id="KW-1185">Reference proteome</keyword>
<dbReference type="EMBL" id="AY129339">
    <property type="protein sequence ID" value="AAN02159.1"/>
    <property type="molecule type" value="Genomic_DNA"/>
</dbReference>
<organism evidence="1 2">
    <name type="scientific">Mycobacterium phage Barnyard</name>
    <dbReference type="NCBI Taxonomy" id="205880"/>
    <lineage>
        <taxon>Viruses</taxon>
        <taxon>Duplodnaviria</taxon>
        <taxon>Heunggongvirae</taxon>
        <taxon>Uroviricota</taxon>
        <taxon>Caudoviricetes</taxon>
        <taxon>Barnyardvirus</taxon>
        <taxon>Barnyardvirus barnyard</taxon>
    </lineage>
</organism>
<sequence length="123" mass="15086">MTGTINENNCRTCNPKWRRYDRWLVQRYFPRSHTYHKKWKVVAPIDPCSDYVDVQYFCTFEEAIAYANCCWIRRELLFKFEEFLDEVQNSWMPKDKQHTGLDTMIRTLKWWGKFDLADMLENI</sequence>
<name>Q855W7_9CAUD</name>
<dbReference type="Proteomes" id="UP000000731">
    <property type="component" value="Segment"/>
</dbReference>